<dbReference type="EMBL" id="AQRC01000007">
    <property type="protein sequence ID" value="KFE34917.1"/>
    <property type="molecule type" value="Genomic_DNA"/>
</dbReference>
<dbReference type="CDD" id="cd08417">
    <property type="entry name" value="PBP2_Nitroaromatics_like"/>
    <property type="match status" value="1"/>
</dbReference>
<dbReference type="SUPFAM" id="SSF46785">
    <property type="entry name" value="Winged helix' DNA-binding domain"/>
    <property type="match status" value="1"/>
</dbReference>
<evidence type="ECO:0000256" key="2">
    <source>
        <dbReference type="ARBA" id="ARBA00023015"/>
    </source>
</evidence>
<dbReference type="InterPro" id="IPR005119">
    <property type="entry name" value="LysR_subst-bd"/>
</dbReference>
<comment type="caution">
    <text evidence="6">The sequence shown here is derived from an EMBL/GenBank/DDBJ whole genome shotgun (WGS) entry which is preliminary data.</text>
</comment>
<dbReference type="PANTHER" id="PTHR30118">
    <property type="entry name" value="HTH-TYPE TRANSCRIPTIONAL REGULATOR LEUO-RELATED"/>
    <property type="match status" value="1"/>
</dbReference>
<keyword evidence="2" id="KW-0805">Transcription regulation</keyword>
<proteinExistence type="inferred from homology"/>
<dbReference type="InterPro" id="IPR037402">
    <property type="entry name" value="YidZ_PBP2"/>
</dbReference>
<reference evidence="6 7" key="2">
    <citation type="journal article" date="2015" name="Antonie Van Leeuwenhoek">
        <title>Thioclava indica sp. nov., isolated from surface seawater of the Indian Ocean.</title>
        <authorList>
            <person name="Liu Y."/>
            <person name="Lai Q."/>
            <person name="Du J."/>
            <person name="Xu H."/>
            <person name="Jiang L."/>
            <person name="Shao Z."/>
        </authorList>
    </citation>
    <scope>NUCLEOTIDE SEQUENCE [LARGE SCALE GENOMIC DNA]</scope>
    <source>
        <strain evidence="6 7">13D2W-2</strain>
    </source>
</reference>
<dbReference type="Proteomes" id="UP000028607">
    <property type="component" value="Unassembled WGS sequence"/>
</dbReference>
<dbReference type="PROSITE" id="PS50931">
    <property type="entry name" value="HTH_LYSR"/>
    <property type="match status" value="1"/>
</dbReference>
<dbReference type="InterPro" id="IPR036390">
    <property type="entry name" value="WH_DNA-bd_sf"/>
</dbReference>
<gene>
    <name evidence="6" type="ORF">DW2_10139</name>
</gene>
<dbReference type="PATRIC" id="fig|1317124.6.peg.2054"/>
<dbReference type="GO" id="GO:0003700">
    <property type="term" value="F:DNA-binding transcription factor activity"/>
    <property type="evidence" value="ECO:0007669"/>
    <property type="project" value="InterPro"/>
</dbReference>
<dbReference type="eggNOG" id="COG0583">
    <property type="taxonomic scope" value="Bacteria"/>
</dbReference>
<protein>
    <submittedName>
        <fullName evidence="6">Transcription regulator protein</fullName>
    </submittedName>
</protein>
<organism evidence="6 7">
    <name type="scientific">Thioclava atlantica</name>
    <dbReference type="NCBI Taxonomy" id="1317124"/>
    <lineage>
        <taxon>Bacteria</taxon>
        <taxon>Pseudomonadati</taxon>
        <taxon>Pseudomonadota</taxon>
        <taxon>Alphaproteobacteria</taxon>
        <taxon>Rhodobacterales</taxon>
        <taxon>Paracoccaceae</taxon>
        <taxon>Thioclava</taxon>
    </lineage>
</organism>
<sequence length="305" mass="33766">MGAVMPKNASADAGRLDFAALETLRLVHQLGSFTAAAETLDVNQSAVSYTIAKLRRHFHDPLFVREGGRQVPTDRCEHILGQVVEILDMLDDIAQPEAFDPKLSDQKVTIACNYYERILMIPKIVSALRRQAPRLSVEVINALGDGHLRLLRREADVLVGPFGRTESGFHSRRLYTEEYACFMDPEHPLAGKTLDVESYLALKHVYINYGGSWKSAYVHELEAAGHTLSPTITVPSPAGLGTLLANSDLVATMPRRLGQTMSGRLVLGESPFRGSFDLSVVWTARTNASAMHRWLRQVILETCRG</sequence>
<dbReference type="Pfam" id="PF03466">
    <property type="entry name" value="LysR_substrate"/>
    <property type="match status" value="1"/>
</dbReference>
<dbReference type="Gene3D" id="1.10.10.10">
    <property type="entry name" value="Winged helix-like DNA-binding domain superfamily/Winged helix DNA-binding domain"/>
    <property type="match status" value="1"/>
</dbReference>
<dbReference type="Gene3D" id="3.40.190.10">
    <property type="entry name" value="Periplasmic binding protein-like II"/>
    <property type="match status" value="2"/>
</dbReference>
<keyword evidence="4" id="KW-0804">Transcription</keyword>
<evidence type="ECO:0000313" key="6">
    <source>
        <dbReference type="EMBL" id="KFE34917.1"/>
    </source>
</evidence>
<dbReference type="InterPro" id="IPR036388">
    <property type="entry name" value="WH-like_DNA-bd_sf"/>
</dbReference>
<evidence type="ECO:0000256" key="3">
    <source>
        <dbReference type="ARBA" id="ARBA00023125"/>
    </source>
</evidence>
<evidence type="ECO:0000259" key="5">
    <source>
        <dbReference type="PROSITE" id="PS50931"/>
    </source>
</evidence>
<name>A0A085TW20_9RHOB</name>
<dbReference type="PANTHER" id="PTHR30118:SF15">
    <property type="entry name" value="TRANSCRIPTIONAL REGULATORY PROTEIN"/>
    <property type="match status" value="1"/>
</dbReference>
<accession>A0A085TW20</accession>
<dbReference type="InterPro" id="IPR050389">
    <property type="entry name" value="LysR-type_TF"/>
</dbReference>
<dbReference type="PRINTS" id="PR00039">
    <property type="entry name" value="HTHLYSR"/>
</dbReference>
<dbReference type="AlphaFoldDB" id="A0A085TW20"/>
<evidence type="ECO:0000256" key="1">
    <source>
        <dbReference type="ARBA" id="ARBA00009437"/>
    </source>
</evidence>
<evidence type="ECO:0000256" key="4">
    <source>
        <dbReference type="ARBA" id="ARBA00023163"/>
    </source>
</evidence>
<comment type="similarity">
    <text evidence="1">Belongs to the LysR transcriptional regulatory family.</text>
</comment>
<keyword evidence="7" id="KW-1185">Reference proteome</keyword>
<dbReference type="STRING" id="1317124.DW2_10139"/>
<keyword evidence="3" id="KW-0238">DNA-binding</keyword>
<dbReference type="InterPro" id="IPR000847">
    <property type="entry name" value="LysR_HTH_N"/>
</dbReference>
<reference evidence="7" key="1">
    <citation type="submission" date="2013-04" db="EMBL/GenBank/DDBJ databases">
        <title>Thioclava sp. 13D2W-2 Genome Sequencing.</title>
        <authorList>
            <person name="Lai Q."/>
            <person name="Li G."/>
            <person name="Shao Z."/>
        </authorList>
    </citation>
    <scope>NUCLEOTIDE SEQUENCE [LARGE SCALE GENOMIC DNA]</scope>
    <source>
        <strain evidence="7">13D2W-2</strain>
    </source>
</reference>
<feature type="domain" description="HTH lysR-type" evidence="5">
    <location>
        <begin position="16"/>
        <end position="73"/>
    </location>
</feature>
<evidence type="ECO:0000313" key="7">
    <source>
        <dbReference type="Proteomes" id="UP000028607"/>
    </source>
</evidence>
<dbReference type="SUPFAM" id="SSF53850">
    <property type="entry name" value="Periplasmic binding protein-like II"/>
    <property type="match status" value="1"/>
</dbReference>
<dbReference type="GO" id="GO:0003677">
    <property type="term" value="F:DNA binding"/>
    <property type="evidence" value="ECO:0007669"/>
    <property type="project" value="UniProtKB-KW"/>
</dbReference>
<dbReference type="Pfam" id="PF00126">
    <property type="entry name" value="HTH_1"/>
    <property type="match status" value="1"/>
</dbReference>